<accession>A0ABP0NV96</accession>
<keyword evidence="1" id="KW-0040">ANK repeat</keyword>
<protein>
    <submittedName>
        <fullName evidence="3">60S ribosomal export protein NMD3</fullName>
    </submittedName>
</protein>
<dbReference type="InterPro" id="IPR036770">
    <property type="entry name" value="Ankyrin_rpt-contain_sf"/>
</dbReference>
<gene>
    <name evidence="3" type="ORF">SCF082_LOCUS34227</name>
</gene>
<comment type="caution">
    <text evidence="3">The sequence shown here is derived from an EMBL/GenBank/DDBJ whole genome shotgun (WGS) entry which is preliminary data.</text>
</comment>
<evidence type="ECO:0000256" key="1">
    <source>
        <dbReference type="PROSITE-ProRule" id="PRU00023"/>
    </source>
</evidence>
<proteinExistence type="predicted"/>
<dbReference type="PROSITE" id="PS50088">
    <property type="entry name" value="ANK_REPEAT"/>
    <property type="match status" value="1"/>
</dbReference>
<dbReference type="EMBL" id="CAXAMM010031224">
    <property type="protein sequence ID" value="CAK9067721.1"/>
    <property type="molecule type" value="Genomic_DNA"/>
</dbReference>
<evidence type="ECO:0000313" key="3">
    <source>
        <dbReference type="EMBL" id="CAK9067721.1"/>
    </source>
</evidence>
<organism evidence="3 4">
    <name type="scientific">Durusdinium trenchii</name>
    <dbReference type="NCBI Taxonomy" id="1381693"/>
    <lineage>
        <taxon>Eukaryota</taxon>
        <taxon>Sar</taxon>
        <taxon>Alveolata</taxon>
        <taxon>Dinophyceae</taxon>
        <taxon>Suessiales</taxon>
        <taxon>Symbiodiniaceae</taxon>
        <taxon>Durusdinium</taxon>
    </lineage>
</organism>
<feature type="region of interest" description="Disordered" evidence="2">
    <location>
        <begin position="134"/>
        <end position="176"/>
    </location>
</feature>
<sequence>MDESDDLFLDEGPAERRRQEKMHRRAYLELFLKTHGFKDVHRARPGQGCLSNRESVYPIHVAAKYADVELLRMLLAKKVDLFKETSAGRTAYEIAAQANRQGSHDEVLHYLGEEVKVLTMREAIQVMKHRCKGTSEALSEEKPLALGSSTSSPSSEEKSPEEILPIALSGEEIRSI</sequence>
<feature type="repeat" description="ANK" evidence="1">
    <location>
        <begin position="54"/>
        <end position="86"/>
    </location>
</feature>
<evidence type="ECO:0000256" key="2">
    <source>
        <dbReference type="SAM" id="MobiDB-lite"/>
    </source>
</evidence>
<keyword evidence="4" id="KW-1185">Reference proteome</keyword>
<dbReference type="Proteomes" id="UP001642464">
    <property type="component" value="Unassembled WGS sequence"/>
</dbReference>
<dbReference type="Gene3D" id="1.25.40.20">
    <property type="entry name" value="Ankyrin repeat-containing domain"/>
    <property type="match status" value="1"/>
</dbReference>
<evidence type="ECO:0000313" key="4">
    <source>
        <dbReference type="Proteomes" id="UP001642464"/>
    </source>
</evidence>
<dbReference type="Pfam" id="PF13857">
    <property type="entry name" value="Ank_5"/>
    <property type="match status" value="1"/>
</dbReference>
<name>A0ABP0NV96_9DINO</name>
<dbReference type="InterPro" id="IPR002110">
    <property type="entry name" value="Ankyrin_rpt"/>
</dbReference>
<dbReference type="SUPFAM" id="SSF48403">
    <property type="entry name" value="Ankyrin repeat"/>
    <property type="match status" value="1"/>
</dbReference>
<reference evidence="3 4" key="1">
    <citation type="submission" date="2024-02" db="EMBL/GenBank/DDBJ databases">
        <authorList>
            <person name="Chen Y."/>
            <person name="Shah S."/>
            <person name="Dougan E. K."/>
            <person name="Thang M."/>
            <person name="Chan C."/>
        </authorList>
    </citation>
    <scope>NUCLEOTIDE SEQUENCE [LARGE SCALE GENOMIC DNA]</scope>
</reference>